<evidence type="ECO:0000256" key="1">
    <source>
        <dbReference type="SAM" id="Coils"/>
    </source>
</evidence>
<feature type="coiled-coil region" evidence="1">
    <location>
        <begin position="32"/>
        <end position="66"/>
    </location>
</feature>
<keyword evidence="1" id="KW-0175">Coiled coil</keyword>
<evidence type="ECO:0000313" key="4">
    <source>
        <dbReference type="Proteomes" id="UP000192247"/>
    </source>
</evidence>
<dbReference type="InterPro" id="IPR011990">
    <property type="entry name" value="TPR-like_helical_dom_sf"/>
</dbReference>
<comment type="caution">
    <text evidence="3">The sequence shown here is derived from an EMBL/GenBank/DDBJ whole genome shotgun (WGS) entry which is preliminary data.</text>
</comment>
<organism evidence="3 4">
    <name type="scientific">Tropilaelaps mercedesae</name>
    <dbReference type="NCBI Taxonomy" id="418985"/>
    <lineage>
        <taxon>Eukaryota</taxon>
        <taxon>Metazoa</taxon>
        <taxon>Ecdysozoa</taxon>
        <taxon>Arthropoda</taxon>
        <taxon>Chelicerata</taxon>
        <taxon>Arachnida</taxon>
        <taxon>Acari</taxon>
        <taxon>Parasitiformes</taxon>
        <taxon>Mesostigmata</taxon>
        <taxon>Gamasina</taxon>
        <taxon>Dermanyssoidea</taxon>
        <taxon>Laelapidae</taxon>
        <taxon>Tropilaelaps</taxon>
    </lineage>
</organism>
<gene>
    <name evidence="3" type="ORF">BIW11_04155</name>
</gene>
<feature type="region of interest" description="Disordered" evidence="2">
    <location>
        <begin position="1"/>
        <end position="23"/>
    </location>
</feature>
<dbReference type="Proteomes" id="UP000192247">
    <property type="component" value="Unassembled WGS sequence"/>
</dbReference>
<proteinExistence type="predicted"/>
<dbReference type="AlphaFoldDB" id="A0A1V9XAQ3"/>
<dbReference type="OrthoDB" id="69928at2759"/>
<sequence>MRAGGRSNGAVAPARGAGTSGGVRGGISEIALQKLDRAKQELGAAKDSLSENAHELRKEKLQLSVQTETTLVDQTFEKCRTRMADAKGALHIQLEAIYRDTHLAFTQRWLKVSSPVGWLNHVPFATGKIPELVPMSAVVLAAHTQGMFFKGPISIKPEIALRKASKAAKGPQPPAACQDGNRLLTSCDFFDSNVCYHVSNWDERSLVFAYIGSDPAQFRRFETLEKYKYEYGVAHPKTAPMEERSFHLSDKKGRITELSTASKTHSSYAYCALIEDVLFSDLEYALGRKLEQDLWNMAFHAAISALQKEAHASKEGALKLGLMIDLSSGYFLQLLQRLVQRYRVTELKERSHVDQQNLLGIYRGVQFSPCHPNAIGSYH</sequence>
<reference evidence="3 4" key="1">
    <citation type="journal article" date="2017" name="Gigascience">
        <title>Draft genome of the honey bee ectoparasitic mite, Tropilaelaps mercedesae, is shaped by the parasitic life history.</title>
        <authorList>
            <person name="Dong X."/>
            <person name="Armstrong S.D."/>
            <person name="Xia D."/>
            <person name="Makepeace B.L."/>
            <person name="Darby A.C."/>
            <person name="Kadowaki T."/>
        </authorList>
    </citation>
    <scope>NUCLEOTIDE SEQUENCE [LARGE SCALE GENOMIC DNA]</scope>
    <source>
        <strain evidence="3">Wuxi-XJTLU</strain>
    </source>
</reference>
<evidence type="ECO:0000313" key="3">
    <source>
        <dbReference type="EMBL" id="OQR70448.1"/>
    </source>
</evidence>
<protein>
    <submittedName>
        <fullName evidence="3">Uncharacterized protein</fullName>
    </submittedName>
</protein>
<accession>A0A1V9XAQ3</accession>
<dbReference type="Gene3D" id="1.25.40.10">
    <property type="entry name" value="Tetratricopeptide repeat domain"/>
    <property type="match status" value="1"/>
</dbReference>
<keyword evidence="4" id="KW-1185">Reference proteome</keyword>
<dbReference type="SUPFAM" id="SSF48452">
    <property type="entry name" value="TPR-like"/>
    <property type="match status" value="1"/>
</dbReference>
<dbReference type="EMBL" id="MNPL01017478">
    <property type="protein sequence ID" value="OQR70448.1"/>
    <property type="molecule type" value="Genomic_DNA"/>
</dbReference>
<name>A0A1V9XAQ3_9ACAR</name>
<dbReference type="InParanoid" id="A0A1V9XAQ3"/>
<evidence type="ECO:0000256" key="2">
    <source>
        <dbReference type="SAM" id="MobiDB-lite"/>
    </source>
</evidence>